<evidence type="ECO:0000256" key="4">
    <source>
        <dbReference type="ARBA" id="ARBA00022842"/>
    </source>
</evidence>
<organism evidence="10 11">
    <name type="scientific">Phakopsora pachyrhizi</name>
    <name type="common">Asian soybean rust disease fungus</name>
    <dbReference type="NCBI Taxonomy" id="170000"/>
    <lineage>
        <taxon>Eukaryota</taxon>
        <taxon>Fungi</taxon>
        <taxon>Dikarya</taxon>
        <taxon>Basidiomycota</taxon>
        <taxon>Pucciniomycotina</taxon>
        <taxon>Pucciniomycetes</taxon>
        <taxon>Pucciniales</taxon>
        <taxon>Phakopsoraceae</taxon>
        <taxon>Phakopsora</taxon>
    </lineage>
</organism>
<dbReference type="PANTHER" id="PTHR22748">
    <property type="entry name" value="AP ENDONUCLEASE"/>
    <property type="match status" value="1"/>
</dbReference>
<dbReference type="NCBIfam" id="TIGR00633">
    <property type="entry name" value="xth"/>
    <property type="match status" value="1"/>
</dbReference>
<comment type="similarity">
    <text evidence="1 7">Belongs to the DNA repair enzymes AP/ExoA family.</text>
</comment>
<feature type="site" description="Important for catalytic activity" evidence="6">
    <location>
        <position position="354"/>
    </location>
</feature>
<feature type="site" description="Transition state stabilizer" evidence="6">
    <location>
        <position position="274"/>
    </location>
</feature>
<keyword evidence="3" id="KW-0378">Hydrolase</keyword>
<proteinExistence type="inferred from homology"/>
<keyword evidence="2 5" id="KW-0479">Metal-binding</keyword>
<keyword evidence="5" id="KW-0464">Manganese</keyword>
<protein>
    <recommendedName>
        <fullName evidence="7">DNA-(apurinic or apyrimidinic site) endonuclease</fullName>
        <ecNumber evidence="7">3.1.-.-</ecNumber>
    </recommendedName>
</protein>
<dbReference type="InterPro" id="IPR005135">
    <property type="entry name" value="Endo/exonuclease/phosphatase"/>
</dbReference>
<dbReference type="Proteomes" id="UP001153365">
    <property type="component" value="Unassembled WGS sequence"/>
</dbReference>
<name>A0AAV0APY3_PHAPC</name>
<dbReference type="GO" id="GO:0008081">
    <property type="term" value="F:phosphoric diester hydrolase activity"/>
    <property type="evidence" value="ECO:0007669"/>
    <property type="project" value="TreeGrafter"/>
</dbReference>
<dbReference type="GO" id="GO:0005634">
    <property type="term" value="C:nucleus"/>
    <property type="evidence" value="ECO:0007669"/>
    <property type="project" value="TreeGrafter"/>
</dbReference>
<feature type="region of interest" description="Disordered" evidence="8">
    <location>
        <begin position="1"/>
        <end position="105"/>
    </location>
</feature>
<keyword evidence="10" id="KW-0540">Nuclease</keyword>
<reference evidence="10" key="1">
    <citation type="submission" date="2022-06" db="EMBL/GenBank/DDBJ databases">
        <authorList>
            <consortium name="SYNGENTA / RWTH Aachen University"/>
        </authorList>
    </citation>
    <scope>NUCLEOTIDE SEQUENCE</scope>
</reference>
<dbReference type="CDD" id="cd09087">
    <property type="entry name" value="Ape1-like_AP-endo"/>
    <property type="match status" value="1"/>
</dbReference>
<evidence type="ECO:0000256" key="6">
    <source>
        <dbReference type="PIRSR" id="PIRSR604808-3"/>
    </source>
</evidence>
<accession>A0AAV0APY3</accession>
<evidence type="ECO:0000256" key="2">
    <source>
        <dbReference type="ARBA" id="ARBA00022723"/>
    </source>
</evidence>
<feature type="binding site" evidence="5">
    <location>
        <position position="131"/>
    </location>
    <ligand>
        <name>Mg(2+)</name>
        <dbReference type="ChEBI" id="CHEBI:18420"/>
        <label>1</label>
    </ligand>
</feature>
<dbReference type="GO" id="GO:0003906">
    <property type="term" value="F:DNA-(apurinic or apyrimidinic site) endonuclease activity"/>
    <property type="evidence" value="ECO:0007669"/>
    <property type="project" value="TreeGrafter"/>
</dbReference>
<feature type="binding site" evidence="5">
    <location>
        <position position="272"/>
    </location>
    <ligand>
        <name>Mg(2+)</name>
        <dbReference type="ChEBI" id="CHEBI:18420"/>
        <label>1</label>
    </ligand>
</feature>
<feature type="domain" description="Endonuclease/exonuclease/phosphatase" evidence="9">
    <location>
        <begin position="130"/>
        <end position="354"/>
    </location>
</feature>
<evidence type="ECO:0000313" key="11">
    <source>
        <dbReference type="Proteomes" id="UP001153365"/>
    </source>
</evidence>
<dbReference type="EC" id="3.1.-.-" evidence="7"/>
<keyword evidence="10" id="KW-0255">Endonuclease</keyword>
<dbReference type="PANTHER" id="PTHR22748:SF6">
    <property type="entry name" value="DNA-(APURINIC OR APYRIMIDINIC SITE) ENDONUCLEASE"/>
    <property type="match status" value="1"/>
</dbReference>
<dbReference type="PROSITE" id="PS51435">
    <property type="entry name" value="AP_NUCLEASE_F1_4"/>
    <property type="match status" value="1"/>
</dbReference>
<dbReference type="AlphaFoldDB" id="A0AAV0APY3"/>
<feature type="compositionally biased region" description="Acidic residues" evidence="8">
    <location>
        <begin position="67"/>
        <end position="77"/>
    </location>
</feature>
<keyword evidence="11" id="KW-1185">Reference proteome</keyword>
<dbReference type="Pfam" id="PF03372">
    <property type="entry name" value="Exo_endo_phos"/>
    <property type="match status" value="1"/>
</dbReference>
<feature type="compositionally biased region" description="Basic and acidic residues" evidence="8">
    <location>
        <begin position="46"/>
        <end position="66"/>
    </location>
</feature>
<evidence type="ECO:0000256" key="1">
    <source>
        <dbReference type="ARBA" id="ARBA00007092"/>
    </source>
</evidence>
<feature type="binding site" evidence="5">
    <location>
        <position position="274"/>
    </location>
    <ligand>
        <name>Mg(2+)</name>
        <dbReference type="ChEBI" id="CHEBI:18420"/>
        <label>1</label>
    </ligand>
</feature>
<dbReference type="Gene3D" id="3.60.10.10">
    <property type="entry name" value="Endonuclease/exonuclease/phosphatase"/>
    <property type="match status" value="1"/>
</dbReference>
<sequence>MKRQRTSKLAKGEEEDVDDENGKIERKRVRDVEGGTERLKKKIRKKDQDVDEVVKQEIEEFKVEEDKKEEEEEEEDNDRGKRKKKKLKKPITKGPVKPIDPNLPNNRQFPVKLNLSERTSDTEVIRISAWNVCGIRACDKKGLKLYLESEEPDVIILSETKVQEEPDLIHLKHRFKYRYWGGDPTKGYAGVAILSKVKPIDVIYGLPTAKDQSLTRGRVITLEFDDFYLIGTYTPNAGEKLKFMEKKKEWNVWFEKYLRQLDEKKPIVWGGDINCALTSKDLRNPESNYNKSAGYTQDEIDGLMRQLNPEPDQSDEQKRLIDVWRHLNPDAEGYYTYFSYRFGCREKGIGWRIDSYYIKF</sequence>
<dbReference type="GO" id="GO:0008311">
    <property type="term" value="F:double-stranded DNA 3'-5' DNA exonuclease activity"/>
    <property type="evidence" value="ECO:0007669"/>
    <property type="project" value="TreeGrafter"/>
</dbReference>
<evidence type="ECO:0000256" key="5">
    <source>
        <dbReference type="PIRSR" id="PIRSR604808-2"/>
    </source>
</evidence>
<dbReference type="EMBL" id="CALTRL010001155">
    <property type="protein sequence ID" value="CAH7671215.1"/>
    <property type="molecule type" value="Genomic_DNA"/>
</dbReference>
<feature type="compositionally biased region" description="Basic residues" evidence="8">
    <location>
        <begin position="80"/>
        <end position="91"/>
    </location>
</feature>
<evidence type="ECO:0000256" key="3">
    <source>
        <dbReference type="ARBA" id="ARBA00022801"/>
    </source>
</evidence>
<feature type="compositionally biased region" description="Basic and acidic residues" evidence="8">
    <location>
        <begin position="20"/>
        <end position="38"/>
    </location>
</feature>
<evidence type="ECO:0000259" key="9">
    <source>
        <dbReference type="Pfam" id="PF03372"/>
    </source>
</evidence>
<keyword evidence="7" id="KW-0227">DNA damage</keyword>
<keyword evidence="7" id="KW-0234">DNA repair</keyword>
<dbReference type="InterPro" id="IPR036691">
    <property type="entry name" value="Endo/exonu/phosph_ase_sf"/>
</dbReference>
<evidence type="ECO:0000313" key="10">
    <source>
        <dbReference type="EMBL" id="CAH7671215.1"/>
    </source>
</evidence>
<dbReference type="GO" id="GO:0046872">
    <property type="term" value="F:metal ion binding"/>
    <property type="evidence" value="ECO:0007669"/>
    <property type="project" value="UniProtKB-KW"/>
</dbReference>
<dbReference type="GO" id="GO:0006284">
    <property type="term" value="P:base-excision repair"/>
    <property type="evidence" value="ECO:0007669"/>
    <property type="project" value="TreeGrafter"/>
</dbReference>
<evidence type="ECO:0000256" key="7">
    <source>
        <dbReference type="RuleBase" id="RU362131"/>
    </source>
</evidence>
<dbReference type="InterPro" id="IPR004808">
    <property type="entry name" value="AP_endonuc_1"/>
</dbReference>
<evidence type="ECO:0000256" key="8">
    <source>
        <dbReference type="SAM" id="MobiDB-lite"/>
    </source>
</evidence>
<comment type="cofactor">
    <cofactor evidence="5 7">
        <name>Mg(2+)</name>
        <dbReference type="ChEBI" id="CHEBI:18420"/>
    </cofactor>
    <cofactor evidence="5 7">
        <name>Mn(2+)</name>
        <dbReference type="ChEBI" id="CHEBI:29035"/>
    </cofactor>
    <text evidence="5 7">Probably binds two magnesium or manganese ions per subunit.</text>
</comment>
<keyword evidence="4 5" id="KW-0460">Magnesium</keyword>
<feature type="binding site" evidence="5">
    <location>
        <position position="159"/>
    </location>
    <ligand>
        <name>Mg(2+)</name>
        <dbReference type="ChEBI" id="CHEBI:18420"/>
        <label>1</label>
    </ligand>
</feature>
<comment type="caution">
    <text evidence="10">The sequence shown here is derived from an EMBL/GenBank/DDBJ whole genome shotgun (WGS) entry which is preliminary data.</text>
</comment>
<gene>
    <name evidence="10" type="ORF">PPACK8108_LOCUS5972</name>
</gene>
<dbReference type="SUPFAM" id="SSF56219">
    <property type="entry name" value="DNase I-like"/>
    <property type="match status" value="1"/>
</dbReference>